<evidence type="ECO:0000313" key="1">
    <source>
        <dbReference type="EMBL" id="GBE62839.1"/>
    </source>
</evidence>
<comment type="caution">
    <text evidence="1">The sequence shown here is derived from an EMBL/GenBank/DDBJ whole genome shotgun (WGS) entry which is preliminary data.</text>
</comment>
<dbReference type="VEuPathDB" id="PiroplasmaDB:BOVATA_043320"/>
<dbReference type="EMBL" id="BDSA01000007">
    <property type="protein sequence ID" value="GBE62839.1"/>
    <property type="molecule type" value="Genomic_DNA"/>
</dbReference>
<reference evidence="1 2" key="1">
    <citation type="journal article" date="2017" name="BMC Genomics">
        <title>Whole-genome assembly of Babesia ovata and comparative genomics between closely related pathogens.</title>
        <authorList>
            <person name="Yamagishi J."/>
            <person name="Asada M."/>
            <person name="Hakimi H."/>
            <person name="Tanaka T.Q."/>
            <person name="Sugimoto C."/>
            <person name="Kawazu S."/>
        </authorList>
    </citation>
    <scope>NUCLEOTIDE SEQUENCE [LARGE SCALE GENOMIC DNA]</scope>
    <source>
        <strain evidence="1 2">Miyake</strain>
    </source>
</reference>
<accession>A0A2H6KIN0</accession>
<dbReference type="AlphaFoldDB" id="A0A2H6KIN0"/>
<keyword evidence="2" id="KW-1185">Reference proteome</keyword>
<dbReference type="GeneID" id="39876609"/>
<sequence>MAHLCECVGEGRRCYALRVGLKRQAAEVSEGHFGFPGVRLLRLEQRRQGIMSDAQVHGVVREPAAPCEHLVDGTRRPGTAFAALLPQPVEGVAQCGQQGEEDFRVLLTLTVGELCARVGGDIRTCELGGELCEPLHQAVQHGGRGPGEALRSQVTQRLGEAAEQRLESVVEGIVVLELLEFVLHVLNVPVLYGFDVRGDFSEAFFKTIVIPFFITVSKATVFQLLELLGDVIVQRHSKPVKLIGD</sequence>
<organism evidence="1 2">
    <name type="scientific">Babesia ovata</name>
    <dbReference type="NCBI Taxonomy" id="189622"/>
    <lineage>
        <taxon>Eukaryota</taxon>
        <taxon>Sar</taxon>
        <taxon>Alveolata</taxon>
        <taxon>Apicomplexa</taxon>
        <taxon>Aconoidasida</taxon>
        <taxon>Piroplasmida</taxon>
        <taxon>Babesiidae</taxon>
        <taxon>Babesia</taxon>
    </lineage>
</organism>
<dbReference type="RefSeq" id="XP_028869082.1">
    <property type="nucleotide sequence ID" value="XM_029013249.1"/>
</dbReference>
<gene>
    <name evidence="1" type="ORF">BOVATA_043320</name>
</gene>
<protein>
    <submittedName>
        <fullName evidence="1">Lytic transglycosylase, putative</fullName>
    </submittedName>
</protein>
<name>A0A2H6KIN0_9APIC</name>
<proteinExistence type="predicted"/>
<evidence type="ECO:0000313" key="2">
    <source>
        <dbReference type="Proteomes" id="UP000236319"/>
    </source>
</evidence>
<dbReference type="Proteomes" id="UP000236319">
    <property type="component" value="Unassembled WGS sequence"/>
</dbReference>